<evidence type="ECO:0000313" key="2">
    <source>
        <dbReference type="Proteomes" id="UP001148662"/>
    </source>
</evidence>
<comment type="caution">
    <text evidence="1">The sequence shown here is derived from an EMBL/GenBank/DDBJ whole genome shotgun (WGS) entry which is preliminary data.</text>
</comment>
<keyword evidence="2" id="KW-1185">Reference proteome</keyword>
<reference evidence="1" key="1">
    <citation type="submission" date="2022-07" db="EMBL/GenBank/DDBJ databases">
        <title>Genome Sequence of Phlebia brevispora.</title>
        <authorList>
            <person name="Buettner E."/>
        </authorList>
    </citation>
    <scope>NUCLEOTIDE SEQUENCE</scope>
    <source>
        <strain evidence="1">MPL23</strain>
    </source>
</reference>
<accession>A0ACC1T2D3</accession>
<gene>
    <name evidence="1" type="ORF">NM688_g4694</name>
</gene>
<evidence type="ECO:0000313" key="1">
    <source>
        <dbReference type="EMBL" id="KAJ3551444.1"/>
    </source>
</evidence>
<protein>
    <submittedName>
        <fullName evidence="1">Uncharacterized protein</fullName>
    </submittedName>
</protein>
<proteinExistence type="predicted"/>
<sequence>MSTRSAPTVSRGDLTLQPSYFTSSLFVDPLREDIAHLVRLFAEKYLTSDLKQPFALFKRVWSEQGWCWFHLKVFDARARESFVRVTFRLFAEYFVENTNPLAMVVALFGLYTFFSTQPSSSAPSLHGVQHVDLPINVYRNLPALPSSLTESHLVPLRPYTTHVLSVLLDAQIFHVLPDASLRPQDPSNIPREYFIEDDADPATILGQATPEGTTAGIPKKKGRPGKREKTKRAKDAVSALDKWLDKNTYTYTAPPDGVAGRGVGSPGTAYAERRNARRAGSIFETDAGARNYGGRSRKRRCDG</sequence>
<dbReference type="Proteomes" id="UP001148662">
    <property type="component" value="Unassembled WGS sequence"/>
</dbReference>
<organism evidence="1 2">
    <name type="scientific">Phlebia brevispora</name>
    <dbReference type="NCBI Taxonomy" id="194682"/>
    <lineage>
        <taxon>Eukaryota</taxon>
        <taxon>Fungi</taxon>
        <taxon>Dikarya</taxon>
        <taxon>Basidiomycota</taxon>
        <taxon>Agaricomycotina</taxon>
        <taxon>Agaricomycetes</taxon>
        <taxon>Polyporales</taxon>
        <taxon>Meruliaceae</taxon>
        <taxon>Phlebia</taxon>
    </lineage>
</organism>
<dbReference type="EMBL" id="JANHOG010000800">
    <property type="protein sequence ID" value="KAJ3551444.1"/>
    <property type="molecule type" value="Genomic_DNA"/>
</dbReference>
<name>A0ACC1T2D3_9APHY</name>